<proteinExistence type="predicted"/>
<keyword evidence="1" id="KW-1133">Transmembrane helix</keyword>
<sequence length="106" mass="11580">MYLRKNDCKFSNDDDEEFHRLLNLVTDAAIIADDGDDGGGCGTGVGAGMVLILMLVLVLLLLLLSLFSSFKRPIRPLKDSLRSLLACYTALSSPHSFTCVSMQTRP</sequence>
<feature type="transmembrane region" description="Helical" evidence="1">
    <location>
        <begin position="45"/>
        <end position="67"/>
    </location>
</feature>
<accession>A0A834MWP0</accession>
<evidence type="ECO:0000313" key="2">
    <source>
        <dbReference type="EMBL" id="KAF7387932.1"/>
    </source>
</evidence>
<name>A0A834MWP0_VESVU</name>
<keyword evidence="3" id="KW-1185">Reference proteome</keyword>
<evidence type="ECO:0000256" key="1">
    <source>
        <dbReference type="SAM" id="Phobius"/>
    </source>
</evidence>
<keyword evidence="1" id="KW-0472">Membrane</keyword>
<dbReference type="Proteomes" id="UP000614350">
    <property type="component" value="Unassembled WGS sequence"/>
</dbReference>
<reference evidence="2" key="1">
    <citation type="journal article" date="2020" name="G3 (Bethesda)">
        <title>High-Quality Assemblies for Three Invasive Social Wasps from the &lt;i&gt;Vespula&lt;/i&gt; Genus.</title>
        <authorList>
            <person name="Harrop T.W.R."/>
            <person name="Guhlin J."/>
            <person name="McLaughlin G.M."/>
            <person name="Permina E."/>
            <person name="Stockwell P."/>
            <person name="Gilligan J."/>
            <person name="Le Lec M.F."/>
            <person name="Gruber M.A.M."/>
            <person name="Quinn O."/>
            <person name="Lovegrove M."/>
            <person name="Duncan E.J."/>
            <person name="Remnant E.J."/>
            <person name="Van Eeckhoven J."/>
            <person name="Graham B."/>
            <person name="Knapp R.A."/>
            <person name="Langford K.W."/>
            <person name="Kronenberg Z."/>
            <person name="Press M.O."/>
            <person name="Eacker S.M."/>
            <person name="Wilson-Rankin E.E."/>
            <person name="Purcell J."/>
            <person name="Lester P.J."/>
            <person name="Dearden P.K."/>
        </authorList>
    </citation>
    <scope>NUCLEOTIDE SEQUENCE</scope>
    <source>
        <strain evidence="2">Marl-1</strain>
    </source>
</reference>
<evidence type="ECO:0000313" key="3">
    <source>
        <dbReference type="Proteomes" id="UP000614350"/>
    </source>
</evidence>
<comment type="caution">
    <text evidence="2">The sequence shown here is derived from an EMBL/GenBank/DDBJ whole genome shotgun (WGS) entry which is preliminary data.</text>
</comment>
<protein>
    <submittedName>
        <fullName evidence="2">Uncharacterized protein</fullName>
    </submittedName>
</protein>
<dbReference type="AlphaFoldDB" id="A0A834MWP0"/>
<keyword evidence="1" id="KW-0812">Transmembrane</keyword>
<dbReference type="EMBL" id="JACSEA010000012">
    <property type="protein sequence ID" value="KAF7387932.1"/>
    <property type="molecule type" value="Genomic_DNA"/>
</dbReference>
<gene>
    <name evidence="2" type="ORF">HZH66_010699</name>
</gene>
<organism evidence="2 3">
    <name type="scientific">Vespula vulgaris</name>
    <name type="common">Yellow jacket</name>
    <name type="synonym">Wasp</name>
    <dbReference type="NCBI Taxonomy" id="7454"/>
    <lineage>
        <taxon>Eukaryota</taxon>
        <taxon>Metazoa</taxon>
        <taxon>Ecdysozoa</taxon>
        <taxon>Arthropoda</taxon>
        <taxon>Hexapoda</taxon>
        <taxon>Insecta</taxon>
        <taxon>Pterygota</taxon>
        <taxon>Neoptera</taxon>
        <taxon>Endopterygota</taxon>
        <taxon>Hymenoptera</taxon>
        <taxon>Apocrita</taxon>
        <taxon>Aculeata</taxon>
        <taxon>Vespoidea</taxon>
        <taxon>Vespidae</taxon>
        <taxon>Vespinae</taxon>
        <taxon>Vespula</taxon>
    </lineage>
</organism>